<dbReference type="PANTHER" id="PTHR36168">
    <property type="entry name" value="CHROMOSOME 1, WHOLE GENOME SHOTGUN SEQUENCE"/>
    <property type="match status" value="1"/>
</dbReference>
<reference evidence="5" key="1">
    <citation type="submission" date="2014-03" db="EMBL/GenBank/DDBJ databases">
        <title>The Genome Sequence of Puccinia striiformis f. sp. tritici PST-78.</title>
        <authorList>
            <consortium name="The Broad Institute Genome Sequencing Platform"/>
            <person name="Cuomo C."/>
            <person name="Hulbert S."/>
            <person name="Chen X."/>
            <person name="Walker B."/>
            <person name="Young S.K."/>
            <person name="Zeng Q."/>
            <person name="Gargeya S."/>
            <person name="Fitzgerald M."/>
            <person name="Haas B."/>
            <person name="Abouelleil A."/>
            <person name="Alvarado L."/>
            <person name="Arachchi H.M."/>
            <person name="Berlin A.M."/>
            <person name="Chapman S.B."/>
            <person name="Goldberg J."/>
            <person name="Griggs A."/>
            <person name="Gujja S."/>
            <person name="Hansen M."/>
            <person name="Howarth C."/>
            <person name="Imamovic A."/>
            <person name="Larimer J."/>
            <person name="McCowan C."/>
            <person name="Montmayeur A."/>
            <person name="Murphy C."/>
            <person name="Neiman D."/>
            <person name="Pearson M."/>
            <person name="Priest M."/>
            <person name="Roberts A."/>
            <person name="Saif S."/>
            <person name="Shea T."/>
            <person name="Sisk P."/>
            <person name="Sykes S."/>
            <person name="Wortman J."/>
            <person name="Nusbaum C."/>
            <person name="Birren B."/>
        </authorList>
    </citation>
    <scope>NUCLEOTIDE SEQUENCE [LARGE SCALE GENOMIC DNA]</scope>
    <source>
        <strain evidence="5">race PST-78</strain>
    </source>
</reference>
<dbReference type="InterPro" id="IPR027417">
    <property type="entry name" value="P-loop_NTPase"/>
</dbReference>
<evidence type="ECO:0000256" key="1">
    <source>
        <dbReference type="SAM" id="MobiDB-lite"/>
    </source>
</evidence>
<feature type="region of interest" description="Disordered" evidence="1">
    <location>
        <begin position="17"/>
        <end position="63"/>
    </location>
</feature>
<evidence type="ECO:0000313" key="5">
    <source>
        <dbReference type="Proteomes" id="UP000054564"/>
    </source>
</evidence>
<feature type="compositionally biased region" description="Polar residues" evidence="1">
    <location>
        <begin position="28"/>
        <end position="49"/>
    </location>
</feature>
<keyword evidence="5" id="KW-1185">Reference proteome</keyword>
<feature type="domain" description="AAA protein C-terminal winged helix" evidence="3">
    <location>
        <begin position="408"/>
        <end position="546"/>
    </location>
</feature>
<evidence type="ECO:0000313" key="4">
    <source>
        <dbReference type="EMBL" id="KNE90172.1"/>
    </source>
</evidence>
<gene>
    <name evidence="4" type="ORF">PSTG_16393</name>
</gene>
<feature type="compositionally biased region" description="Low complexity" evidence="1">
    <location>
        <begin position="50"/>
        <end position="63"/>
    </location>
</feature>
<evidence type="ECO:0000256" key="2">
    <source>
        <dbReference type="SAM" id="Phobius"/>
    </source>
</evidence>
<dbReference type="InterPro" id="IPR056808">
    <property type="entry name" value="HTH_AAA"/>
</dbReference>
<dbReference type="PANTHER" id="PTHR36168:SF1">
    <property type="entry name" value="ORC1-LIKE AAA ATPASE DOMAIN-CONTAINING PROTEIN"/>
    <property type="match status" value="1"/>
</dbReference>
<organism evidence="4 5">
    <name type="scientific">Puccinia striiformis f. sp. tritici PST-78</name>
    <dbReference type="NCBI Taxonomy" id="1165861"/>
    <lineage>
        <taxon>Eukaryota</taxon>
        <taxon>Fungi</taxon>
        <taxon>Dikarya</taxon>
        <taxon>Basidiomycota</taxon>
        <taxon>Pucciniomycotina</taxon>
        <taxon>Pucciniomycetes</taxon>
        <taxon>Pucciniales</taxon>
        <taxon>Pucciniaceae</taxon>
        <taxon>Puccinia</taxon>
    </lineage>
</organism>
<dbReference type="AlphaFoldDB" id="A0A0L0USY3"/>
<keyword evidence="2" id="KW-0472">Membrane</keyword>
<dbReference type="EMBL" id="AJIL01000272">
    <property type="protein sequence ID" value="KNE90172.1"/>
    <property type="molecule type" value="Genomic_DNA"/>
</dbReference>
<dbReference type="Pfam" id="PF24913">
    <property type="entry name" value="WHD_AAA_fung"/>
    <property type="match status" value="1"/>
</dbReference>
<dbReference type="Proteomes" id="UP000054564">
    <property type="component" value="Unassembled WGS sequence"/>
</dbReference>
<protein>
    <recommendedName>
        <fullName evidence="3">AAA protein C-terminal winged helix domain-containing protein</fullName>
    </recommendedName>
</protein>
<feature type="region of interest" description="Disordered" evidence="1">
    <location>
        <begin position="124"/>
        <end position="150"/>
    </location>
</feature>
<evidence type="ECO:0000259" key="3">
    <source>
        <dbReference type="Pfam" id="PF24913"/>
    </source>
</evidence>
<dbReference type="OrthoDB" id="511599at2759"/>
<accession>A0A0L0USY3</accession>
<proteinExistence type="predicted"/>
<feature type="compositionally biased region" description="Acidic residues" evidence="1">
    <location>
        <begin position="139"/>
        <end position="150"/>
    </location>
</feature>
<keyword evidence="2" id="KW-0812">Transmembrane</keyword>
<name>A0A0L0USY3_9BASI</name>
<dbReference type="STRING" id="1165861.A0A0L0USY3"/>
<sequence length="576" mass="65013">MSTIHLITSRIRSTRALTTGPNRPRVPRSTSRLVRRNGQSDSQASYSPNSSADGQRQGSSSSSWSDGVAAQAIFGSLGGVLILGFGGYLYHTWYKYSVIKKMAVAFEPGYDPVLILDKASRRVPNKPELSRPSYKSQSDEDDSEGNDDEEMVEDIGWIARREQELIDQIIHGKLAGQYWLFTGPKGTGKFSLIADAMTRNQADGIAVCECSDNLEIFRLRLGKCLNFEFAEDYIGGLFSRRDPREGGPLVDIERALNKLEKVAVNYHTKNLRPLVLVFNNIHHLRQDEGSYSLLLQLQQRAESWSQAGIVTFIFCSDDHWPYALLKKNASRMSVLTVKDLTKEEAIRAMRTERKKLWGESRVADDPEIESIWNLVGGRIAHLSACMKHKDMIHAAKLIIEREKQWLLSRIGLIVDCDDDVMDEQKWASASFLLMQALVKNADAADAAAAAAAAASQANSNQWWGLGWEWQNHSHYPKGIPYSVARQVMTRTDFLSQLDHENMIAIDTDYHIKPNSIVMLNVIRELCNEPEFQRRLDSVLERIGDIESLGRTRELIWKSGKDGDGVMNIKIEERRQV</sequence>
<feature type="transmembrane region" description="Helical" evidence="2">
    <location>
        <begin position="68"/>
        <end position="90"/>
    </location>
</feature>
<comment type="caution">
    <text evidence="4">The sequence shown here is derived from an EMBL/GenBank/DDBJ whole genome shotgun (WGS) entry which is preliminary data.</text>
</comment>
<dbReference type="SUPFAM" id="SSF52540">
    <property type="entry name" value="P-loop containing nucleoside triphosphate hydrolases"/>
    <property type="match status" value="1"/>
</dbReference>
<keyword evidence="2" id="KW-1133">Transmembrane helix</keyword>